<feature type="compositionally biased region" description="Basic and acidic residues" evidence="2">
    <location>
        <begin position="129"/>
        <end position="138"/>
    </location>
</feature>
<reference evidence="4" key="1">
    <citation type="journal article" date="2021" name="Nat. Commun.">
        <title>Genomic analyses provide insights into spinach domestication and the genetic basis of agronomic traits.</title>
        <authorList>
            <person name="Cai X."/>
            <person name="Sun X."/>
            <person name="Xu C."/>
            <person name="Sun H."/>
            <person name="Wang X."/>
            <person name="Ge C."/>
            <person name="Zhang Z."/>
            <person name="Wang Q."/>
            <person name="Fei Z."/>
            <person name="Jiao C."/>
            <person name="Wang Q."/>
        </authorList>
    </citation>
    <scope>NUCLEOTIDE SEQUENCE [LARGE SCALE GENOMIC DNA]</scope>
    <source>
        <strain evidence="4">cv. Varoflay</strain>
    </source>
</reference>
<feature type="region of interest" description="Disordered" evidence="2">
    <location>
        <begin position="1"/>
        <end position="45"/>
    </location>
</feature>
<name>A0A9R0I8M0_SPIOL</name>
<feature type="compositionally biased region" description="Pro residues" evidence="2">
    <location>
        <begin position="26"/>
        <end position="35"/>
    </location>
</feature>
<dbReference type="KEGG" id="soe:110784500"/>
<dbReference type="AlphaFoldDB" id="A0A9R0I8M0"/>
<dbReference type="SMART" id="SM00360">
    <property type="entry name" value="RRM"/>
    <property type="match status" value="1"/>
</dbReference>
<dbReference type="Pfam" id="PF00076">
    <property type="entry name" value="RRM_1"/>
    <property type="match status" value="1"/>
</dbReference>
<dbReference type="RefSeq" id="XP_021844651.2">
    <property type="nucleotide sequence ID" value="XM_021988959.2"/>
</dbReference>
<organism evidence="4 5">
    <name type="scientific">Spinacia oleracea</name>
    <name type="common">Spinach</name>
    <dbReference type="NCBI Taxonomy" id="3562"/>
    <lineage>
        <taxon>Eukaryota</taxon>
        <taxon>Viridiplantae</taxon>
        <taxon>Streptophyta</taxon>
        <taxon>Embryophyta</taxon>
        <taxon>Tracheophyta</taxon>
        <taxon>Spermatophyta</taxon>
        <taxon>Magnoliopsida</taxon>
        <taxon>eudicotyledons</taxon>
        <taxon>Gunneridae</taxon>
        <taxon>Pentapetalae</taxon>
        <taxon>Caryophyllales</taxon>
        <taxon>Chenopodiaceae</taxon>
        <taxon>Chenopodioideae</taxon>
        <taxon>Anserineae</taxon>
        <taxon>Spinacia</taxon>
    </lineage>
</organism>
<feature type="compositionally biased region" description="Polar residues" evidence="2">
    <location>
        <begin position="165"/>
        <end position="181"/>
    </location>
</feature>
<evidence type="ECO:0000259" key="3">
    <source>
        <dbReference type="PROSITE" id="PS50102"/>
    </source>
</evidence>
<sequence length="199" mass="21775">MSRKRDKPYNNSRHVPYSYPKRRRPMPPPPPPLVEEPPKEKPAPPPAVVVIGLQDGCSVLDLKSRLEIYGPISRIRIDQQGVGFISFRSKSAADSAISASLDPSFGISIDSHRVQVMWASEMNGEAGVGEERERKSRNESVSPNANTSKLLKGEAPLSRHGRGNRLSSAIVNPNASSSTSSVLDAPFKAREIVAYDDLF</sequence>
<dbReference type="Proteomes" id="UP000813463">
    <property type="component" value="Chromosome 1"/>
</dbReference>
<evidence type="ECO:0000313" key="5">
    <source>
        <dbReference type="RefSeq" id="XP_021844651.2"/>
    </source>
</evidence>
<dbReference type="InterPro" id="IPR012677">
    <property type="entry name" value="Nucleotide-bd_a/b_plait_sf"/>
</dbReference>
<dbReference type="InterPro" id="IPR000504">
    <property type="entry name" value="RRM_dom"/>
</dbReference>
<dbReference type="InterPro" id="IPR035979">
    <property type="entry name" value="RBD_domain_sf"/>
</dbReference>
<feature type="compositionally biased region" description="Polar residues" evidence="2">
    <location>
        <begin position="139"/>
        <end position="149"/>
    </location>
</feature>
<reference evidence="5" key="2">
    <citation type="submission" date="2025-08" db="UniProtKB">
        <authorList>
            <consortium name="RefSeq"/>
        </authorList>
    </citation>
    <scope>IDENTIFICATION</scope>
    <source>
        <tissue evidence="5">Leaf</tissue>
    </source>
</reference>
<dbReference type="PROSITE" id="PS50102">
    <property type="entry name" value="RRM"/>
    <property type="match status" value="1"/>
</dbReference>
<accession>A0A9R0I8M0</accession>
<dbReference type="GeneID" id="110784500"/>
<evidence type="ECO:0000256" key="2">
    <source>
        <dbReference type="SAM" id="MobiDB-lite"/>
    </source>
</evidence>
<dbReference type="GO" id="GO:0003723">
    <property type="term" value="F:RNA binding"/>
    <property type="evidence" value="ECO:0007669"/>
    <property type="project" value="UniProtKB-UniRule"/>
</dbReference>
<feature type="region of interest" description="Disordered" evidence="2">
    <location>
        <begin position="124"/>
        <end position="181"/>
    </location>
</feature>
<feature type="domain" description="RRM" evidence="3">
    <location>
        <begin position="46"/>
        <end position="121"/>
    </location>
</feature>
<protein>
    <submittedName>
        <fullName evidence="5">Uncharacterized protein At1g27050</fullName>
    </submittedName>
</protein>
<gene>
    <name evidence="5" type="primary">LOC110784500</name>
</gene>
<dbReference type="Gene3D" id="3.30.70.330">
    <property type="match status" value="1"/>
</dbReference>
<proteinExistence type="predicted"/>
<dbReference type="SUPFAM" id="SSF54928">
    <property type="entry name" value="RNA-binding domain, RBD"/>
    <property type="match status" value="1"/>
</dbReference>
<evidence type="ECO:0000256" key="1">
    <source>
        <dbReference type="PROSITE-ProRule" id="PRU00176"/>
    </source>
</evidence>
<keyword evidence="1" id="KW-0694">RNA-binding</keyword>
<evidence type="ECO:0000313" key="4">
    <source>
        <dbReference type="Proteomes" id="UP000813463"/>
    </source>
</evidence>
<keyword evidence="4" id="KW-1185">Reference proteome</keyword>